<evidence type="ECO:0000256" key="2">
    <source>
        <dbReference type="ARBA" id="ARBA00022692"/>
    </source>
</evidence>
<feature type="transmembrane region" description="Helical" evidence="7">
    <location>
        <begin position="261"/>
        <end position="281"/>
    </location>
</feature>
<comment type="subcellular location">
    <subcellularLocation>
        <location evidence="1">Membrane</location>
        <topology evidence="1">Multi-pass membrane protein</topology>
    </subcellularLocation>
</comment>
<evidence type="ECO:0000256" key="5">
    <source>
        <dbReference type="ARBA" id="ARBA00023136"/>
    </source>
</evidence>
<gene>
    <name evidence="9" type="ORF">HF086_005020</name>
</gene>
<dbReference type="EMBL" id="JACEFF010000364">
    <property type="protein sequence ID" value="KAH9638939.1"/>
    <property type="molecule type" value="Genomic_DNA"/>
</dbReference>
<keyword evidence="5 7" id="KW-0472">Membrane</keyword>
<feature type="domain" description="Ion transport" evidence="8">
    <location>
        <begin position="233"/>
        <end position="449"/>
    </location>
</feature>
<feature type="transmembrane region" description="Helical" evidence="7">
    <location>
        <begin position="87"/>
        <end position="108"/>
    </location>
</feature>
<evidence type="ECO:0000256" key="3">
    <source>
        <dbReference type="ARBA" id="ARBA00022737"/>
    </source>
</evidence>
<dbReference type="Proteomes" id="UP000814243">
    <property type="component" value="Unassembled WGS sequence"/>
</dbReference>
<dbReference type="AlphaFoldDB" id="A0A922MLB6"/>
<proteinExistence type="predicted"/>
<dbReference type="GO" id="GO:0005262">
    <property type="term" value="F:calcium channel activity"/>
    <property type="evidence" value="ECO:0007669"/>
    <property type="project" value="TreeGrafter"/>
</dbReference>
<protein>
    <recommendedName>
        <fullName evidence="8">Ion transport domain-containing protein</fullName>
    </recommendedName>
</protein>
<evidence type="ECO:0000256" key="6">
    <source>
        <dbReference type="SAM" id="MobiDB-lite"/>
    </source>
</evidence>
<dbReference type="Pfam" id="PF00520">
    <property type="entry name" value="Ion_trans"/>
    <property type="match status" value="1"/>
</dbReference>
<dbReference type="Gene3D" id="1.25.40.20">
    <property type="entry name" value="Ankyrin repeat-containing domain"/>
    <property type="match status" value="1"/>
</dbReference>
<evidence type="ECO:0000313" key="10">
    <source>
        <dbReference type="Proteomes" id="UP000814243"/>
    </source>
</evidence>
<keyword evidence="2 7" id="KW-0812">Transmembrane</keyword>
<dbReference type="InterPro" id="IPR036770">
    <property type="entry name" value="Ankyrin_rpt-contain_sf"/>
</dbReference>
<dbReference type="PANTHER" id="PTHR10582">
    <property type="entry name" value="TRANSIENT RECEPTOR POTENTIAL ION CHANNEL PROTEIN"/>
    <property type="match status" value="1"/>
</dbReference>
<organism evidence="9 10">
    <name type="scientific">Spodoptera exigua</name>
    <name type="common">Beet armyworm</name>
    <name type="synonym">Noctua fulgens</name>
    <dbReference type="NCBI Taxonomy" id="7107"/>
    <lineage>
        <taxon>Eukaryota</taxon>
        <taxon>Metazoa</taxon>
        <taxon>Ecdysozoa</taxon>
        <taxon>Arthropoda</taxon>
        <taxon>Hexapoda</taxon>
        <taxon>Insecta</taxon>
        <taxon>Pterygota</taxon>
        <taxon>Neoptera</taxon>
        <taxon>Endopterygota</taxon>
        <taxon>Lepidoptera</taxon>
        <taxon>Glossata</taxon>
        <taxon>Ditrysia</taxon>
        <taxon>Noctuoidea</taxon>
        <taxon>Noctuidae</taxon>
        <taxon>Amphipyrinae</taxon>
        <taxon>Spodoptera</taxon>
    </lineage>
</organism>
<evidence type="ECO:0000259" key="8">
    <source>
        <dbReference type="Pfam" id="PF00520"/>
    </source>
</evidence>
<sequence length="547" mass="62568">MAFEVGASLNIRNVLNLTPLTLAAKLARTEMFFHILNIEREIYWQIGATTCAAYPLGQEKDEHLGLLEGMLIDLLKTKWNTFVKFRFYRQFILFSCYFLISLVCFTLRPGPPDRALNTTALNATVGPLNDTDLVMEVVTSLSSIVENCTIPLNGSEFDPGAVEIMNGSKPDGPQCARFKSHSKEKDKDKRPRESDMEGWWEDLTEDCRLMNFESWQAKVRISAELLLWVGALAYVGAALREARFLGLKMFIENLSTVPSRVMFLLSCILMLVLPTLRLWCADEEEDHLAVIIMLTTAPYFLFFCRGFKTVGPFVVMIYRMVMGDLLRFVCIYLVFVMGFSQADFFLLAYYIIFLSFDNPNTPEGVDDSVSNPMPSPMESIMAMFLMSLTSFSDYYGAFDRTDHEIEAKFQRIATLQLLFVVYMIIVAILLVNMLIAMMGNTYQKIAETRNEWQRQWARIVLVVERGVPPAQRLKNLLAYSQPMANGKRALVLRINQKDEDKEEMKEILEMKRTHERIVAKRKQREAQLAAGKGHLPPTPARDYPITK</sequence>
<dbReference type="InterPro" id="IPR024862">
    <property type="entry name" value="TRPV"/>
</dbReference>
<dbReference type="PANTHER" id="PTHR10582:SF28">
    <property type="entry name" value="NANCHUNG, ISOFORM B"/>
    <property type="match status" value="1"/>
</dbReference>
<feature type="compositionally biased region" description="Basic and acidic residues" evidence="6">
    <location>
        <begin position="181"/>
        <end position="195"/>
    </location>
</feature>
<reference evidence="9" key="1">
    <citation type="journal article" date="2021" name="G3 (Bethesda)">
        <title>Genome and transcriptome analysis of the beet armyworm Spodoptera exigua reveals targets for pest control. .</title>
        <authorList>
            <person name="Simon S."/>
            <person name="Breeschoten T."/>
            <person name="Jansen H.J."/>
            <person name="Dirks R.P."/>
            <person name="Schranz M.E."/>
            <person name="Ros V.I.D."/>
        </authorList>
    </citation>
    <scope>NUCLEOTIDE SEQUENCE</scope>
    <source>
        <strain evidence="9">TB_SE_WUR_2020</strain>
    </source>
</reference>
<evidence type="ECO:0000256" key="1">
    <source>
        <dbReference type="ARBA" id="ARBA00004141"/>
    </source>
</evidence>
<evidence type="ECO:0000256" key="4">
    <source>
        <dbReference type="ARBA" id="ARBA00022989"/>
    </source>
</evidence>
<evidence type="ECO:0000256" key="7">
    <source>
        <dbReference type="SAM" id="Phobius"/>
    </source>
</evidence>
<dbReference type="GO" id="GO:0098703">
    <property type="term" value="P:calcium ion import across plasma membrane"/>
    <property type="evidence" value="ECO:0007669"/>
    <property type="project" value="TreeGrafter"/>
</dbReference>
<feature type="region of interest" description="Disordered" evidence="6">
    <location>
        <begin position="168"/>
        <end position="195"/>
    </location>
</feature>
<evidence type="ECO:0000313" key="9">
    <source>
        <dbReference type="EMBL" id="KAH9638939.1"/>
    </source>
</evidence>
<accession>A0A922MLB6</accession>
<comment type="caution">
    <text evidence="9">The sequence shown here is derived from an EMBL/GenBank/DDBJ whole genome shotgun (WGS) entry which is preliminary data.</text>
</comment>
<feature type="transmembrane region" description="Helical" evidence="7">
    <location>
        <begin position="417"/>
        <end position="439"/>
    </location>
</feature>
<dbReference type="InterPro" id="IPR005821">
    <property type="entry name" value="Ion_trans_dom"/>
</dbReference>
<feature type="transmembrane region" description="Helical" evidence="7">
    <location>
        <begin position="219"/>
        <end position="240"/>
    </location>
</feature>
<feature type="transmembrane region" description="Helical" evidence="7">
    <location>
        <begin position="325"/>
        <end position="352"/>
    </location>
</feature>
<name>A0A922MLB6_SPOEX</name>
<keyword evidence="3" id="KW-0677">Repeat</keyword>
<feature type="transmembrane region" description="Helical" evidence="7">
    <location>
        <begin position="379"/>
        <end position="396"/>
    </location>
</feature>
<keyword evidence="4 7" id="KW-1133">Transmembrane helix</keyword>
<dbReference type="GO" id="GO:0005886">
    <property type="term" value="C:plasma membrane"/>
    <property type="evidence" value="ECO:0007669"/>
    <property type="project" value="TreeGrafter"/>
</dbReference>
<feature type="region of interest" description="Disordered" evidence="6">
    <location>
        <begin position="521"/>
        <end position="547"/>
    </location>
</feature>